<evidence type="ECO:0000256" key="3">
    <source>
        <dbReference type="ARBA" id="ARBA00022475"/>
    </source>
</evidence>
<feature type="transmembrane region" description="Helical" evidence="10">
    <location>
        <begin position="840"/>
        <end position="864"/>
    </location>
</feature>
<dbReference type="InterPro" id="IPR036259">
    <property type="entry name" value="MFS_trans_sf"/>
</dbReference>
<dbReference type="SUPFAM" id="SSF103473">
    <property type="entry name" value="MFS general substrate transporter"/>
    <property type="match status" value="3"/>
</dbReference>
<keyword evidence="8" id="KW-0325">Glycoprotein</keyword>
<feature type="transmembrane region" description="Helical" evidence="10">
    <location>
        <begin position="244"/>
        <end position="263"/>
    </location>
</feature>
<feature type="domain" description="Major facilitator superfamily (MFS) profile" evidence="11">
    <location>
        <begin position="10"/>
        <end position="434"/>
    </location>
</feature>
<dbReference type="InterPro" id="IPR005828">
    <property type="entry name" value="MFS_sugar_transport-like"/>
</dbReference>
<comment type="similarity">
    <text evidence="9">Belongs to the major facilitator superfamily. Sugar transporter (TC 2.A.1.1) family. Trehalose transporter subfamily.</text>
</comment>
<accession>A0A5N4AD46</accession>
<dbReference type="PROSITE" id="PS50850">
    <property type="entry name" value="MFS"/>
    <property type="match status" value="3"/>
</dbReference>
<evidence type="ECO:0000256" key="7">
    <source>
        <dbReference type="ARBA" id="ARBA00023136"/>
    </source>
</evidence>
<comment type="subcellular location">
    <subcellularLocation>
        <location evidence="1">Cell membrane</location>
        <topology evidence="1">Multi-pass membrane protein</topology>
    </subcellularLocation>
</comment>
<feature type="transmembrane region" description="Helical" evidence="10">
    <location>
        <begin position="309"/>
        <end position="331"/>
    </location>
</feature>
<feature type="transmembrane region" description="Helical" evidence="10">
    <location>
        <begin position="517"/>
        <end position="536"/>
    </location>
</feature>
<organism evidence="12 13">
    <name type="scientific">Photinus pyralis</name>
    <name type="common">Common eastern firefly</name>
    <name type="synonym">Lampyris pyralis</name>
    <dbReference type="NCBI Taxonomy" id="7054"/>
    <lineage>
        <taxon>Eukaryota</taxon>
        <taxon>Metazoa</taxon>
        <taxon>Ecdysozoa</taxon>
        <taxon>Arthropoda</taxon>
        <taxon>Hexapoda</taxon>
        <taxon>Insecta</taxon>
        <taxon>Pterygota</taxon>
        <taxon>Neoptera</taxon>
        <taxon>Endopterygota</taxon>
        <taxon>Coleoptera</taxon>
        <taxon>Polyphaga</taxon>
        <taxon>Elateriformia</taxon>
        <taxon>Elateroidea</taxon>
        <taxon>Lampyridae</taxon>
        <taxon>Lampyrinae</taxon>
        <taxon>Photinus</taxon>
    </lineage>
</organism>
<sequence>MRGRVQQFLAVFSATLSAVSDGMHYAWTAPIIPLLQHSNSTLQVTHTDVLWLENVYMIGGFAGIPFTVLTIDRFGRKTSIIVGAVQSVVSWILIGVGPSIEYVYVARFLSGLAGDVGFVAAPMYVAEIADKKIRGFLGSWIYLMMLVGIVIIYSVGPFVTLAVSSAVGCAFLVVELLTFPFMPESPYYHVMKKNPAAARKSLQRLRSTDDVQEEMEEIAATVKMQLSQGRGCGDLVMKKNSRKALLIMTVLNLAQHFSGYSVILMNIHSILEDASGSLSVNNIAIWYSVLMLVSALLSSFIVDKAGRKILLGASSITTGISVLVFAIYMTLKESNVDLTSYSWVPTFFVMSFAICFKFGLGIVPIVTTGELFPTDLKALGMTTADGIYIVSSILSIYVYQVLKENFGHHVPFFLFSACCVCTTIFTVFFIPETKGKTLKEIQIMGKVFGREGSLSGISDGMHYAWTAPVIPILRKSNSTIQIADADVLWLENMYMIGGFVGIPLTILTIDRFGRKRTILLGVVQGMISWFLIAFASSIEYLYVARVLSGIAGDVGFVAVPMYVGEISDKRIRGFLGSGVYLMMLVGIVVIYSLAPFVPIPLSSAFGCMFLVVEMIIIPCMPESPHYYILKEDREAARQSLIRLGYNNVEEELDEITEEVNMQQSNKHIADLVLRKNSRKALIIMTVLNIAQHFAGYSVMVMNLHSILGDTDTASNNIAIVYSILMLASALLASALVDKIGRKILLIVSSVMTGFSVLMLAIYFTLQSSGFKVEVSEWVPVASVMLFAISFKLGLGIVPIVSTGELFPIDVKAQGMTAADGVYMLSSTLSIYVYQEVKDNYGIHIPFFIFAGCCFLTAIFTIVFVPETKGKTLHEIQLILSGKPLPNECKDLELHTNDVKPNNKISNLNCSSSATLSAVSDGMQYAWTAPIIPRLQGPDSHIQIFPSDVLWLENIYMLGAFAGIPFIMLTVDRFGRKTSILIGVVQSMISWILIAFAPSVEYLYVARFLSGLATDVGYVTVPMYAAEIAHKQIRGLLGSWYYLMMLVGILVMYSVGPFVSIPVSSAVGFLFLLAELCTFPFMPESPYHYVVKGNLEAARSSLQRLRQSEDVDTELSELVSSIQMQLSEKSGFMDLVTTNNGRKALLIAALLNFSQHFSSYSVMVMNVHSILSDAGVTFDTSSAAIVFSTLMLLSATISAVIVDKIGRKVLLCSSSALSGLSVLILAVYFALKNGGVNVVSYTWIPVLSVMSYAIVFKYGLGLVSIVVGAEIFPTSVRSLGMTMGDTMYAISSILSIYMYQALKELCGIHVPFFIFAGCSFFMAFFTAYAIPETKGKTLGEIQLMLKGQSTTRDDNVESSVNCTEGSHL</sequence>
<feature type="transmembrane region" description="Helical" evidence="10">
    <location>
        <begin position="1278"/>
        <end position="1301"/>
    </location>
</feature>
<evidence type="ECO:0000256" key="9">
    <source>
        <dbReference type="ARBA" id="ARBA00024348"/>
    </source>
</evidence>
<dbReference type="GO" id="GO:0022857">
    <property type="term" value="F:transmembrane transporter activity"/>
    <property type="evidence" value="ECO:0007669"/>
    <property type="project" value="InterPro"/>
</dbReference>
<evidence type="ECO:0000256" key="1">
    <source>
        <dbReference type="ARBA" id="ARBA00004651"/>
    </source>
</evidence>
<dbReference type="EMBL" id="VVIM01000008">
    <property type="protein sequence ID" value="KAB0795209.1"/>
    <property type="molecule type" value="Genomic_DNA"/>
</dbReference>
<evidence type="ECO:0000256" key="6">
    <source>
        <dbReference type="ARBA" id="ARBA00022989"/>
    </source>
</evidence>
<keyword evidence="2" id="KW-0813">Transport</keyword>
<name>A0A5N4AD46_PHOPY</name>
<evidence type="ECO:0000313" key="12">
    <source>
        <dbReference type="EMBL" id="KAB0795209.1"/>
    </source>
</evidence>
<keyword evidence="4" id="KW-0762">Sugar transport</keyword>
<feature type="transmembrane region" description="Helical" evidence="10">
    <location>
        <begin position="78"/>
        <end position="96"/>
    </location>
</feature>
<feature type="transmembrane region" description="Helical" evidence="10">
    <location>
        <begin position="574"/>
        <end position="593"/>
    </location>
</feature>
<dbReference type="Proteomes" id="UP000327044">
    <property type="component" value="Unassembled WGS sequence"/>
</dbReference>
<reference evidence="12 13" key="1">
    <citation type="journal article" date="2018" name="Elife">
        <title>Firefly genomes illuminate parallel origins of bioluminescence in beetles.</title>
        <authorList>
            <person name="Fallon T.R."/>
            <person name="Lower S.E."/>
            <person name="Chang C.H."/>
            <person name="Bessho-Uehara M."/>
            <person name="Martin G.J."/>
            <person name="Bewick A.J."/>
            <person name="Behringer M."/>
            <person name="Debat H.J."/>
            <person name="Wong I."/>
            <person name="Day J.C."/>
            <person name="Suvorov A."/>
            <person name="Silva C.J."/>
            <person name="Stanger-Hall K.F."/>
            <person name="Hall D.W."/>
            <person name="Schmitz R.J."/>
            <person name="Nelson D.R."/>
            <person name="Lewis S.M."/>
            <person name="Shigenobu S."/>
            <person name="Bybee S.M."/>
            <person name="Larracuente A.M."/>
            <person name="Oba Y."/>
            <person name="Weng J.K."/>
        </authorList>
    </citation>
    <scope>NUCLEOTIDE SEQUENCE [LARGE SCALE GENOMIC DNA]</scope>
    <source>
        <strain evidence="12">1611_PpyrPB1</strain>
        <tissue evidence="12">Whole body</tissue>
    </source>
</reference>
<feature type="transmembrane region" description="Helical" evidence="10">
    <location>
        <begin position="137"/>
        <end position="155"/>
    </location>
</feature>
<feature type="transmembrane region" description="Helical" evidence="10">
    <location>
        <begin position="599"/>
        <end position="620"/>
    </location>
</feature>
<feature type="transmembrane region" description="Helical" evidence="10">
    <location>
        <begin position="743"/>
        <end position="765"/>
    </location>
</feature>
<dbReference type="InterPro" id="IPR020846">
    <property type="entry name" value="MFS_dom"/>
</dbReference>
<keyword evidence="13" id="KW-1185">Reference proteome</keyword>
<keyword evidence="7 10" id="KW-0472">Membrane</keyword>
<feature type="transmembrane region" description="Helical" evidence="10">
    <location>
        <begin position="542"/>
        <end position="562"/>
    </location>
</feature>
<feature type="transmembrane region" description="Helical" evidence="10">
    <location>
        <begin position="378"/>
        <end position="400"/>
    </location>
</feature>
<feature type="transmembrane region" description="Helical" evidence="10">
    <location>
        <begin position="102"/>
        <end position="125"/>
    </location>
</feature>
<protein>
    <recommendedName>
        <fullName evidence="11">Major facilitator superfamily (MFS) profile domain-containing protein</fullName>
    </recommendedName>
</protein>
<evidence type="ECO:0000256" key="2">
    <source>
        <dbReference type="ARBA" id="ARBA00022448"/>
    </source>
</evidence>
<dbReference type="PRINTS" id="PR00171">
    <property type="entry name" value="SUGRTRNSPORT"/>
</dbReference>
<evidence type="ECO:0000313" key="13">
    <source>
        <dbReference type="Proteomes" id="UP000327044"/>
    </source>
</evidence>
<feature type="transmembrane region" description="Helical" evidence="10">
    <location>
        <begin position="718"/>
        <end position="736"/>
    </location>
</feature>
<feature type="transmembrane region" description="Helical" evidence="10">
    <location>
        <begin position="412"/>
        <end position="431"/>
    </location>
</feature>
<dbReference type="PANTHER" id="PTHR48021:SF46">
    <property type="entry name" value="MAJOR FACILITATOR SUPERFAMILY (MFS) PROFILE DOMAIN-CONTAINING PROTEIN"/>
    <property type="match status" value="1"/>
</dbReference>
<evidence type="ECO:0000256" key="5">
    <source>
        <dbReference type="ARBA" id="ARBA00022692"/>
    </source>
</evidence>
<feature type="transmembrane region" description="Helical" evidence="10">
    <location>
        <begin position="777"/>
        <end position="800"/>
    </location>
</feature>
<dbReference type="InterPro" id="IPR005829">
    <property type="entry name" value="Sugar_transporter_CS"/>
</dbReference>
<keyword evidence="6 10" id="KW-1133">Transmembrane helix</keyword>
<dbReference type="InterPro" id="IPR050549">
    <property type="entry name" value="MFS_Trehalose_Transporter"/>
</dbReference>
<keyword evidence="3" id="KW-1003">Cell membrane</keyword>
<dbReference type="PANTHER" id="PTHR48021">
    <property type="match status" value="1"/>
</dbReference>
<comment type="caution">
    <text evidence="12">The sequence shown here is derived from an EMBL/GenBank/DDBJ whole genome shotgun (WGS) entry which is preliminary data.</text>
</comment>
<evidence type="ECO:0000259" key="11">
    <source>
        <dbReference type="PROSITE" id="PS50850"/>
    </source>
</evidence>
<dbReference type="FunFam" id="1.20.1250.20:FF:000055">
    <property type="entry name" value="Facilitated trehalose transporter Tret1-2 homolog"/>
    <property type="match status" value="1"/>
</dbReference>
<dbReference type="GO" id="GO:0005886">
    <property type="term" value="C:plasma membrane"/>
    <property type="evidence" value="ECO:0007669"/>
    <property type="project" value="UniProtKB-SubCell"/>
</dbReference>
<feature type="transmembrane region" description="Helical" evidence="10">
    <location>
        <begin position="1003"/>
        <end position="1024"/>
    </location>
</feature>
<dbReference type="PROSITE" id="PS00216">
    <property type="entry name" value="SUGAR_TRANSPORT_1"/>
    <property type="match status" value="6"/>
</dbReference>
<dbReference type="Gene3D" id="1.20.1250.20">
    <property type="entry name" value="MFS general substrate transporter like domains"/>
    <property type="match status" value="3"/>
</dbReference>
<dbReference type="FunFam" id="1.20.1250.20:FF:000218">
    <property type="entry name" value="facilitated trehalose transporter Tret1"/>
    <property type="match status" value="2"/>
</dbReference>
<feature type="transmembrane region" description="Helical" evidence="10">
    <location>
        <begin position="1208"/>
        <end position="1230"/>
    </location>
</feature>
<evidence type="ECO:0000256" key="4">
    <source>
        <dbReference type="ARBA" id="ARBA00022597"/>
    </source>
</evidence>
<dbReference type="Pfam" id="PF00083">
    <property type="entry name" value="Sugar_tr"/>
    <property type="match status" value="3"/>
</dbReference>
<feature type="transmembrane region" description="Helical" evidence="10">
    <location>
        <begin position="680"/>
        <end position="698"/>
    </location>
</feature>
<feature type="domain" description="Major facilitator superfamily (MFS) profile" evidence="11">
    <location>
        <begin position="437"/>
        <end position="868"/>
    </location>
</feature>
<feature type="transmembrane region" description="Helical" evidence="10">
    <location>
        <begin position="1182"/>
        <end position="1201"/>
    </location>
</feature>
<feature type="transmembrane region" description="Helical" evidence="10">
    <location>
        <begin position="161"/>
        <end position="182"/>
    </location>
</feature>
<feature type="transmembrane region" description="Helical" evidence="10">
    <location>
        <begin position="52"/>
        <end position="71"/>
    </location>
</feature>
<feature type="transmembrane region" description="Helical" evidence="10">
    <location>
        <begin position="977"/>
        <end position="997"/>
    </location>
</feature>
<feature type="transmembrane region" description="Helical" evidence="10">
    <location>
        <begin position="1036"/>
        <end position="1054"/>
    </location>
</feature>
<dbReference type="InParanoid" id="A0A5N4AD46"/>
<feature type="transmembrane region" description="Helical" evidence="10">
    <location>
        <begin position="283"/>
        <end position="302"/>
    </location>
</feature>
<feature type="transmembrane region" description="Helical" evidence="10">
    <location>
        <begin position="1307"/>
        <end position="1329"/>
    </location>
</feature>
<dbReference type="InterPro" id="IPR003663">
    <property type="entry name" value="Sugar/inositol_transpt"/>
</dbReference>
<keyword evidence="5 10" id="KW-0812">Transmembrane</keyword>
<evidence type="ECO:0000256" key="8">
    <source>
        <dbReference type="ARBA" id="ARBA00023180"/>
    </source>
</evidence>
<feature type="transmembrane region" description="Helical" evidence="10">
    <location>
        <begin position="1242"/>
        <end position="1266"/>
    </location>
</feature>
<feature type="domain" description="Major facilitator superfamily (MFS) profile" evidence="11">
    <location>
        <begin position="909"/>
        <end position="1333"/>
    </location>
</feature>
<proteinExistence type="inferred from homology"/>
<gene>
    <name evidence="12" type="ORF">PPYR_12048</name>
</gene>
<feature type="transmembrane region" description="Helical" evidence="10">
    <location>
        <begin position="343"/>
        <end position="366"/>
    </location>
</feature>
<evidence type="ECO:0000256" key="10">
    <source>
        <dbReference type="SAM" id="Phobius"/>
    </source>
</evidence>